<dbReference type="PANTHER" id="PTHR39321">
    <property type="entry name" value="NICOTINATE-NUCLEOTIDE ADENYLYLTRANSFERASE-RELATED"/>
    <property type="match status" value="1"/>
</dbReference>
<evidence type="ECO:0000256" key="2">
    <source>
        <dbReference type="ARBA" id="ARBA00005019"/>
    </source>
</evidence>
<evidence type="ECO:0000313" key="13">
    <source>
        <dbReference type="Proteomes" id="UP000251891"/>
    </source>
</evidence>
<dbReference type="PANTHER" id="PTHR39321:SF3">
    <property type="entry name" value="PHOSPHOPANTETHEINE ADENYLYLTRANSFERASE"/>
    <property type="match status" value="1"/>
</dbReference>
<comment type="similarity">
    <text evidence="10">Belongs to the NadD family.</text>
</comment>
<evidence type="ECO:0000256" key="3">
    <source>
        <dbReference type="ARBA" id="ARBA00022642"/>
    </source>
</evidence>
<evidence type="ECO:0000256" key="8">
    <source>
        <dbReference type="ARBA" id="ARBA00023027"/>
    </source>
</evidence>
<dbReference type="HAMAP" id="MF_00244">
    <property type="entry name" value="NaMN_adenylyltr"/>
    <property type="match status" value="1"/>
</dbReference>
<evidence type="ECO:0000313" key="12">
    <source>
        <dbReference type="EMBL" id="RAY16031.1"/>
    </source>
</evidence>
<dbReference type="InterPro" id="IPR005248">
    <property type="entry name" value="NadD/NMNAT"/>
</dbReference>
<dbReference type="GO" id="GO:0009435">
    <property type="term" value="P:NAD+ biosynthetic process"/>
    <property type="evidence" value="ECO:0007669"/>
    <property type="project" value="UniProtKB-UniRule"/>
</dbReference>
<dbReference type="Gene3D" id="3.40.50.620">
    <property type="entry name" value="HUPs"/>
    <property type="match status" value="1"/>
</dbReference>
<evidence type="ECO:0000256" key="10">
    <source>
        <dbReference type="HAMAP-Rule" id="MF_00244"/>
    </source>
</evidence>
<accession>A0A365HAB9</accession>
<dbReference type="EC" id="2.7.7.18" evidence="10"/>
<keyword evidence="7 10" id="KW-0067">ATP-binding</keyword>
<dbReference type="EMBL" id="QLYX01000003">
    <property type="protein sequence ID" value="RAY16031.1"/>
    <property type="molecule type" value="Genomic_DNA"/>
</dbReference>
<dbReference type="GO" id="GO:0005524">
    <property type="term" value="F:ATP binding"/>
    <property type="evidence" value="ECO:0007669"/>
    <property type="project" value="UniProtKB-KW"/>
</dbReference>
<keyword evidence="4 10" id="KW-0808">Transferase</keyword>
<keyword evidence="13" id="KW-1185">Reference proteome</keyword>
<dbReference type="Pfam" id="PF01467">
    <property type="entry name" value="CTP_transf_like"/>
    <property type="match status" value="1"/>
</dbReference>
<keyword evidence="3 10" id="KW-0662">Pyridine nucleotide biosynthesis</keyword>
<dbReference type="NCBIfam" id="TIGR00482">
    <property type="entry name" value="nicotinate (nicotinamide) nucleotide adenylyltransferase"/>
    <property type="match status" value="1"/>
</dbReference>
<keyword evidence="5 10" id="KW-0548">Nucleotidyltransferase</keyword>
<evidence type="ECO:0000256" key="4">
    <source>
        <dbReference type="ARBA" id="ARBA00022679"/>
    </source>
</evidence>
<evidence type="ECO:0000259" key="11">
    <source>
        <dbReference type="Pfam" id="PF01467"/>
    </source>
</evidence>
<dbReference type="OrthoDB" id="5295945at2"/>
<dbReference type="NCBIfam" id="NF000840">
    <property type="entry name" value="PRK00071.1-3"/>
    <property type="match status" value="1"/>
</dbReference>
<evidence type="ECO:0000256" key="7">
    <source>
        <dbReference type="ARBA" id="ARBA00022840"/>
    </source>
</evidence>
<keyword evidence="8 10" id="KW-0520">NAD</keyword>
<comment type="catalytic activity">
    <reaction evidence="9 10">
        <text>nicotinate beta-D-ribonucleotide + ATP + H(+) = deamido-NAD(+) + diphosphate</text>
        <dbReference type="Rhea" id="RHEA:22860"/>
        <dbReference type="ChEBI" id="CHEBI:15378"/>
        <dbReference type="ChEBI" id="CHEBI:30616"/>
        <dbReference type="ChEBI" id="CHEBI:33019"/>
        <dbReference type="ChEBI" id="CHEBI:57502"/>
        <dbReference type="ChEBI" id="CHEBI:58437"/>
        <dbReference type="EC" id="2.7.7.18"/>
    </reaction>
</comment>
<protein>
    <recommendedName>
        <fullName evidence="10">Probable nicotinate-nucleotide adenylyltransferase</fullName>
        <ecNumber evidence="10">2.7.7.18</ecNumber>
    </recommendedName>
    <alternativeName>
        <fullName evidence="10">Deamido-NAD(+) diphosphorylase</fullName>
    </alternativeName>
    <alternativeName>
        <fullName evidence="10">Deamido-NAD(+) pyrophosphorylase</fullName>
    </alternativeName>
    <alternativeName>
        <fullName evidence="10">Nicotinate mononucleotide adenylyltransferase</fullName>
        <shortName evidence="10">NaMN adenylyltransferase</shortName>
    </alternativeName>
</protein>
<comment type="caution">
    <text evidence="12">The sequence shown here is derived from an EMBL/GenBank/DDBJ whole genome shotgun (WGS) entry which is preliminary data.</text>
</comment>
<organism evidence="12 13">
    <name type="scientific">Actinomadura craniellae</name>
    <dbReference type="NCBI Taxonomy" id="2231787"/>
    <lineage>
        <taxon>Bacteria</taxon>
        <taxon>Bacillati</taxon>
        <taxon>Actinomycetota</taxon>
        <taxon>Actinomycetes</taxon>
        <taxon>Streptosporangiales</taxon>
        <taxon>Thermomonosporaceae</taxon>
        <taxon>Actinomadura</taxon>
    </lineage>
</organism>
<evidence type="ECO:0000256" key="5">
    <source>
        <dbReference type="ARBA" id="ARBA00022695"/>
    </source>
</evidence>
<gene>
    <name evidence="10" type="primary">nadD</name>
    <name evidence="12" type="ORF">DPM19_08985</name>
</gene>
<dbReference type="UniPathway" id="UPA00253">
    <property type="reaction ID" value="UER00332"/>
</dbReference>
<dbReference type="GO" id="GO:0004515">
    <property type="term" value="F:nicotinate-nucleotide adenylyltransferase activity"/>
    <property type="evidence" value="ECO:0007669"/>
    <property type="project" value="UniProtKB-UniRule"/>
</dbReference>
<keyword evidence="6 10" id="KW-0547">Nucleotide-binding</keyword>
<evidence type="ECO:0000256" key="9">
    <source>
        <dbReference type="ARBA" id="ARBA00048721"/>
    </source>
</evidence>
<evidence type="ECO:0000256" key="1">
    <source>
        <dbReference type="ARBA" id="ARBA00002324"/>
    </source>
</evidence>
<comment type="function">
    <text evidence="1 10">Catalyzes the reversible adenylation of nicotinate mononucleotide (NaMN) to nicotinic acid adenine dinucleotide (NaAD).</text>
</comment>
<sequence length="194" mass="21388">MGGTFDPIHNAHLLKADVVARSLGLDAVVFIPAGQPWHKNMAEVSSAADRYAMTVIATATDPRFSVSRVEIDRGGPTYTVDTFQELRRVLGEQVELFLIAGADVLKGILTWREARLLPELTNFVFCSRPGHRLLAVGLPPERVTLLHVPERGISSTSIRRRVGCGEPIRHLVPAAVADYIECRGLYRPDRLPVT</sequence>
<dbReference type="Proteomes" id="UP000251891">
    <property type="component" value="Unassembled WGS sequence"/>
</dbReference>
<dbReference type="SUPFAM" id="SSF52374">
    <property type="entry name" value="Nucleotidylyl transferase"/>
    <property type="match status" value="1"/>
</dbReference>
<dbReference type="InterPro" id="IPR014729">
    <property type="entry name" value="Rossmann-like_a/b/a_fold"/>
</dbReference>
<dbReference type="InterPro" id="IPR004821">
    <property type="entry name" value="Cyt_trans-like"/>
</dbReference>
<evidence type="ECO:0000256" key="6">
    <source>
        <dbReference type="ARBA" id="ARBA00022741"/>
    </source>
</evidence>
<feature type="domain" description="Cytidyltransferase-like" evidence="11">
    <location>
        <begin position="1"/>
        <end position="161"/>
    </location>
</feature>
<reference evidence="12 13" key="1">
    <citation type="submission" date="2018-06" db="EMBL/GenBank/DDBJ databases">
        <title>Actinomadura craniellae sp. nov. isolated from marine sponge Craniella sp.</title>
        <authorList>
            <person name="Li L."/>
            <person name="Xu Q.H."/>
            <person name="Lin H.W."/>
            <person name="Lu Y.H."/>
        </authorList>
    </citation>
    <scope>NUCLEOTIDE SEQUENCE [LARGE SCALE GENOMIC DNA]</scope>
    <source>
        <strain evidence="12 13">LHW63021</strain>
    </source>
</reference>
<dbReference type="AlphaFoldDB" id="A0A365HAB9"/>
<dbReference type="CDD" id="cd02165">
    <property type="entry name" value="NMNAT"/>
    <property type="match status" value="1"/>
</dbReference>
<name>A0A365HAB9_9ACTN</name>
<comment type="pathway">
    <text evidence="2 10">Cofactor biosynthesis; NAD(+) biosynthesis; deamido-NAD(+) from nicotinate D-ribonucleotide: step 1/1.</text>
</comment>
<proteinExistence type="inferred from homology"/>